<reference evidence="1 2" key="1">
    <citation type="submission" date="2023-12" db="EMBL/GenBank/DDBJ databases">
        <authorList>
            <person name="Menendez E."/>
            <person name="Kaur S."/>
            <person name="Flores-Felix J.D."/>
            <person name="diCenzo G.C."/>
            <person name="Peix A."/>
            <person name="Velazquez E."/>
        </authorList>
    </citation>
    <scope>NUCLEOTIDE SEQUENCE [LARGE SCALE GENOMIC DNA]</scope>
    <source>
        <strain evidence="1 2">CIP 108029</strain>
    </source>
</reference>
<evidence type="ECO:0000313" key="1">
    <source>
        <dbReference type="EMBL" id="WQN37445.1"/>
    </source>
</evidence>
<evidence type="ECO:0000313" key="2">
    <source>
        <dbReference type="Proteomes" id="UP001322785"/>
    </source>
</evidence>
<dbReference type="Proteomes" id="UP001322785">
    <property type="component" value="Chromosome"/>
</dbReference>
<gene>
    <name evidence="1" type="ORF">U5G49_002571</name>
</gene>
<keyword evidence="2" id="KW-1185">Reference proteome</keyword>
<proteinExistence type="predicted"/>
<protein>
    <recommendedName>
        <fullName evidence="3">DUF1795 domain-containing protein</fullName>
    </recommendedName>
</protein>
<organism evidence="1 2">
    <name type="scientific">Rhizobium indigoferae</name>
    <dbReference type="NCBI Taxonomy" id="158891"/>
    <lineage>
        <taxon>Bacteria</taxon>
        <taxon>Pseudomonadati</taxon>
        <taxon>Pseudomonadota</taxon>
        <taxon>Alphaproteobacteria</taxon>
        <taxon>Hyphomicrobiales</taxon>
        <taxon>Rhizobiaceae</taxon>
        <taxon>Rhizobium/Agrobacterium group</taxon>
        <taxon>Rhizobium</taxon>
    </lineage>
</organism>
<accession>A0ABZ0ZCY6</accession>
<dbReference type="EMBL" id="CP140635">
    <property type="protein sequence ID" value="WQN37445.1"/>
    <property type="molecule type" value="Genomic_DNA"/>
</dbReference>
<name>A0ABZ0ZCY6_9HYPH</name>
<evidence type="ECO:0008006" key="3">
    <source>
        <dbReference type="Google" id="ProtNLM"/>
    </source>
</evidence>
<dbReference type="RefSeq" id="WP_193443684.1">
    <property type="nucleotide sequence ID" value="NZ_BSOQ01000036.1"/>
</dbReference>
<sequence length="177" mass="19808">MNSEPFGLHEGQTRSSMNLPLNLLGSQYYSVLSVPKPDSDFTRYYATVGEQTGLCMISAATPQFENDPKGIVVREKMDVMGSRLRDIYGAFVKHDVMRKNALWTRPDDWLMAVQQGEREYELRWPSLSGGKVGAGIAQIVLRAAAAGPDRSVILLSYRFDNYSRCQAEQAVPKISKQ</sequence>